<dbReference type="InterPro" id="IPR039616">
    <property type="entry name" value="CLE1-4"/>
</dbReference>
<keyword evidence="4 7" id="KW-0732">Signal</keyword>
<evidence type="ECO:0000256" key="4">
    <source>
        <dbReference type="ARBA" id="ARBA00022729"/>
    </source>
</evidence>
<feature type="signal peptide" evidence="7">
    <location>
        <begin position="1"/>
        <end position="21"/>
    </location>
</feature>
<dbReference type="PaxDb" id="65489-OBART06G17250.1"/>
<dbReference type="EnsemblPlants" id="OBART06G17250.1">
    <property type="protein sequence ID" value="OBART06G17250.1"/>
    <property type="gene ID" value="OBART06G17250"/>
</dbReference>
<dbReference type="EnsemblPlants" id="OBART06G17270.1">
    <property type="protein sequence ID" value="OBART06G17270.1"/>
    <property type="gene ID" value="OBART06G17270"/>
</dbReference>
<comment type="subcellular location">
    <subcellularLocation>
        <location evidence="1">Secreted</location>
    </subcellularLocation>
</comment>
<dbReference type="AlphaFoldDB" id="A0A0D3GHF7"/>
<feature type="chain" id="PRO_5010766259" evidence="7">
    <location>
        <begin position="22"/>
        <end position="73"/>
    </location>
</feature>
<sequence length="73" mass="7644">MAKLAMCFFICAVFLLAVTTPGVPRLAGSVPLGRRWLQDSAVVVSGGRLTPAITAAYNGTKRLSPGGPNPQHH</sequence>
<organism evidence="8">
    <name type="scientific">Oryza barthii</name>
    <dbReference type="NCBI Taxonomy" id="65489"/>
    <lineage>
        <taxon>Eukaryota</taxon>
        <taxon>Viridiplantae</taxon>
        <taxon>Streptophyta</taxon>
        <taxon>Embryophyta</taxon>
        <taxon>Tracheophyta</taxon>
        <taxon>Spermatophyta</taxon>
        <taxon>Magnoliopsida</taxon>
        <taxon>Liliopsida</taxon>
        <taxon>Poales</taxon>
        <taxon>Poaceae</taxon>
        <taxon>BOP clade</taxon>
        <taxon>Oryzoideae</taxon>
        <taxon>Oryzeae</taxon>
        <taxon>Oryzinae</taxon>
        <taxon>Oryza</taxon>
    </lineage>
</organism>
<dbReference type="Gramene" id="OBART06G17250.1">
    <property type="protein sequence ID" value="OBART06G17250.1"/>
    <property type="gene ID" value="OBART06G17250"/>
</dbReference>
<evidence type="ECO:0000313" key="9">
    <source>
        <dbReference type="Proteomes" id="UP000026960"/>
    </source>
</evidence>
<dbReference type="GO" id="GO:0005576">
    <property type="term" value="C:extracellular region"/>
    <property type="evidence" value="ECO:0007669"/>
    <property type="project" value="UniProtKB-SubCell"/>
</dbReference>
<evidence type="ECO:0000256" key="2">
    <source>
        <dbReference type="ARBA" id="ARBA00005416"/>
    </source>
</evidence>
<dbReference type="Gramene" id="OBART06G17270.1">
    <property type="protein sequence ID" value="OBART06G17270.1"/>
    <property type="gene ID" value="OBART06G17270"/>
</dbReference>
<evidence type="ECO:0000313" key="8">
    <source>
        <dbReference type="EnsemblPlants" id="OBART06G17250.1"/>
    </source>
</evidence>
<dbReference type="PANTHER" id="PTHR33869">
    <property type="entry name" value="CLAVATA3/ESR (CLE)-RELATED PROTEIN 3"/>
    <property type="match status" value="1"/>
</dbReference>
<protein>
    <submittedName>
        <fullName evidence="8">Uncharacterized protein</fullName>
    </submittedName>
</protein>
<keyword evidence="6" id="KW-0379">Hydroxylation</keyword>
<dbReference type="Proteomes" id="UP000026960">
    <property type="component" value="Chromosome 6"/>
</dbReference>
<reference evidence="8" key="1">
    <citation type="journal article" date="2009" name="Rice">
        <title>De Novo Next Generation Sequencing of Plant Genomes.</title>
        <authorList>
            <person name="Rounsley S."/>
            <person name="Marri P.R."/>
            <person name="Yu Y."/>
            <person name="He R."/>
            <person name="Sisneros N."/>
            <person name="Goicoechea J.L."/>
            <person name="Lee S.J."/>
            <person name="Angelova A."/>
            <person name="Kudrna D."/>
            <person name="Luo M."/>
            <person name="Affourtit J."/>
            <person name="Desany B."/>
            <person name="Knight J."/>
            <person name="Niazi F."/>
            <person name="Egholm M."/>
            <person name="Wing R.A."/>
        </authorList>
    </citation>
    <scope>NUCLEOTIDE SEQUENCE [LARGE SCALE GENOMIC DNA]</scope>
    <source>
        <strain evidence="8">IRGC 105608</strain>
    </source>
</reference>
<evidence type="ECO:0000256" key="1">
    <source>
        <dbReference type="ARBA" id="ARBA00004613"/>
    </source>
</evidence>
<keyword evidence="5" id="KW-0325">Glycoprotein</keyword>
<name>A0A0D3GHF7_9ORYZ</name>
<keyword evidence="3" id="KW-0964">Secreted</keyword>
<accession>A0A0D3GHF7</accession>
<evidence type="ECO:0000256" key="5">
    <source>
        <dbReference type="ARBA" id="ARBA00023180"/>
    </source>
</evidence>
<dbReference type="PANTHER" id="PTHR33869:SF17">
    <property type="entry name" value="OS06G0534200 PROTEIN"/>
    <property type="match status" value="1"/>
</dbReference>
<reference evidence="8" key="2">
    <citation type="submission" date="2015-03" db="UniProtKB">
        <authorList>
            <consortium name="EnsemblPlants"/>
        </authorList>
    </citation>
    <scope>IDENTIFICATION</scope>
</reference>
<keyword evidence="9" id="KW-1185">Reference proteome</keyword>
<dbReference type="HOGENOM" id="CLU_140630_0_0_1"/>
<evidence type="ECO:0000256" key="6">
    <source>
        <dbReference type="ARBA" id="ARBA00023278"/>
    </source>
</evidence>
<proteinExistence type="inferred from homology"/>
<evidence type="ECO:0000256" key="3">
    <source>
        <dbReference type="ARBA" id="ARBA00022525"/>
    </source>
</evidence>
<comment type="similarity">
    <text evidence="2">Belongs to the CLV3/ESR signal peptide family.</text>
</comment>
<dbReference type="GO" id="GO:0033612">
    <property type="term" value="F:receptor serine/threonine kinase binding"/>
    <property type="evidence" value="ECO:0007669"/>
    <property type="project" value="TreeGrafter"/>
</dbReference>
<evidence type="ECO:0000256" key="7">
    <source>
        <dbReference type="SAM" id="SignalP"/>
    </source>
</evidence>